<keyword evidence="3" id="KW-1185">Reference proteome</keyword>
<reference evidence="2 3" key="1">
    <citation type="journal article" date="2015" name="Sci. Rep.">
        <title>The power of single molecule real-time sequencing technology in the de novo assembly of a eukaryotic genome.</title>
        <authorList>
            <person name="Sakai H."/>
            <person name="Naito K."/>
            <person name="Ogiso-Tanaka E."/>
            <person name="Takahashi Y."/>
            <person name="Iseki K."/>
            <person name="Muto C."/>
            <person name="Satou K."/>
            <person name="Teruya K."/>
            <person name="Shiroma A."/>
            <person name="Shimoji M."/>
            <person name="Hirano T."/>
            <person name="Itoh T."/>
            <person name="Kaga A."/>
            <person name="Tomooka N."/>
        </authorList>
    </citation>
    <scope>NUCLEOTIDE SEQUENCE [LARGE SCALE GENOMIC DNA]</scope>
    <source>
        <strain evidence="3">cv. Shumari</strain>
    </source>
</reference>
<proteinExistence type="predicted"/>
<feature type="non-terminal residue" evidence="2">
    <location>
        <position position="122"/>
    </location>
</feature>
<name>A0A0S3SWE4_PHAAN</name>
<organism evidence="2 3">
    <name type="scientific">Vigna angularis var. angularis</name>
    <dbReference type="NCBI Taxonomy" id="157739"/>
    <lineage>
        <taxon>Eukaryota</taxon>
        <taxon>Viridiplantae</taxon>
        <taxon>Streptophyta</taxon>
        <taxon>Embryophyta</taxon>
        <taxon>Tracheophyta</taxon>
        <taxon>Spermatophyta</taxon>
        <taxon>Magnoliopsida</taxon>
        <taxon>eudicotyledons</taxon>
        <taxon>Gunneridae</taxon>
        <taxon>Pentapetalae</taxon>
        <taxon>rosids</taxon>
        <taxon>fabids</taxon>
        <taxon>Fabales</taxon>
        <taxon>Fabaceae</taxon>
        <taxon>Papilionoideae</taxon>
        <taxon>50 kb inversion clade</taxon>
        <taxon>NPAAA clade</taxon>
        <taxon>indigoferoid/millettioid clade</taxon>
        <taxon>Phaseoleae</taxon>
        <taxon>Vigna</taxon>
    </lineage>
</organism>
<dbReference type="Proteomes" id="UP000291084">
    <property type="component" value="Chromosome 9"/>
</dbReference>
<evidence type="ECO:0000256" key="1">
    <source>
        <dbReference type="SAM" id="MobiDB-lite"/>
    </source>
</evidence>
<evidence type="ECO:0000313" key="3">
    <source>
        <dbReference type="Proteomes" id="UP000291084"/>
    </source>
</evidence>
<dbReference type="AlphaFoldDB" id="A0A0S3SWE4"/>
<protein>
    <submittedName>
        <fullName evidence="2">Uncharacterized protein</fullName>
    </submittedName>
</protein>
<gene>
    <name evidence="2" type="primary">Vigan.09G043500</name>
    <name evidence="2" type="ORF">VIGAN_09043500</name>
</gene>
<sequence length="122" mass="13184">MMDWMVEIGEFPPWKPLGAAAAASGLLPVPDLVFPTLNQLFKKIIESRVHFWTNVQFPGRASNFWTSVPILDERPNSGRASSLGDERPNASAGRTSVLSYSGRASSAGRASHAGRASSAARW</sequence>
<accession>A0A0S3SWE4</accession>
<feature type="region of interest" description="Disordered" evidence="1">
    <location>
        <begin position="74"/>
        <end position="122"/>
    </location>
</feature>
<feature type="compositionally biased region" description="Low complexity" evidence="1">
    <location>
        <begin position="99"/>
        <end position="122"/>
    </location>
</feature>
<dbReference type="EMBL" id="AP015042">
    <property type="protein sequence ID" value="BAT97083.1"/>
    <property type="molecule type" value="Genomic_DNA"/>
</dbReference>
<evidence type="ECO:0000313" key="2">
    <source>
        <dbReference type="EMBL" id="BAT97083.1"/>
    </source>
</evidence>